<reference evidence="1" key="1">
    <citation type="submission" date="2019-11" db="EMBL/GenBank/DDBJ databases">
        <authorList>
            <person name="Feng L."/>
        </authorList>
    </citation>
    <scope>NUCLEOTIDE SEQUENCE</scope>
    <source>
        <strain evidence="1">AcaccaeLFYP115</strain>
    </source>
</reference>
<name>A0A6N2W9B1_9FIRM</name>
<organism evidence="1">
    <name type="scientific">Anaerostipes caccae</name>
    <dbReference type="NCBI Taxonomy" id="105841"/>
    <lineage>
        <taxon>Bacteria</taxon>
        <taxon>Bacillati</taxon>
        <taxon>Bacillota</taxon>
        <taxon>Clostridia</taxon>
        <taxon>Lachnospirales</taxon>
        <taxon>Lachnospiraceae</taxon>
        <taxon>Anaerostipes</taxon>
    </lineage>
</organism>
<protein>
    <submittedName>
        <fullName evidence="1">Uncharacterized protein</fullName>
    </submittedName>
</protein>
<dbReference type="EMBL" id="CACRSQ010000010">
    <property type="protein sequence ID" value="VYT39125.1"/>
    <property type="molecule type" value="Genomic_DNA"/>
</dbReference>
<accession>A0A6N2W9B1</accession>
<sequence>MNIWENTVLTDQGKVLQAKLLKGQTLKIKRAATGTKKVPVVDLRQQTSVTEGGYDLTLQPARTEGDKTVIPVLLENKGLNESYDLWQVGFYAEDPDEGEILFCLSQASQAKNIPAEAESPGFSITWDFYFNTSDTAPFEVVLDSAGLVSIEQYQIHTDEINKVSGKIDCLNSVLETLGTKITDVRNVFGYGTFHNGFIQIGKLVCVSFGVGLAANIAAGKNLCSGLPKPLSDIAILNVYNGVMSSYSRAKVTSDGVLYVESAHNSGDSLLVNGAYIAK</sequence>
<dbReference type="RefSeq" id="WP_006568149.1">
    <property type="nucleotide sequence ID" value="NZ_BAABZP010000001.1"/>
</dbReference>
<evidence type="ECO:0000313" key="1">
    <source>
        <dbReference type="EMBL" id="VYT39125.1"/>
    </source>
</evidence>
<dbReference type="AlphaFoldDB" id="A0A6N2W9B1"/>
<proteinExistence type="predicted"/>
<gene>
    <name evidence="1" type="ORF">ACLFYP115_03151</name>
</gene>